<dbReference type="PRINTS" id="PR00081">
    <property type="entry name" value="GDHRDH"/>
</dbReference>
<keyword evidence="2" id="KW-0521">NADP</keyword>
<keyword evidence="7" id="KW-1185">Reference proteome</keyword>
<dbReference type="RefSeq" id="WP_029198716.1">
    <property type="nucleotide sequence ID" value="NZ_JAMDMW010000157.1"/>
</dbReference>
<evidence type="ECO:0000256" key="4">
    <source>
        <dbReference type="RuleBase" id="RU000363"/>
    </source>
</evidence>
<evidence type="ECO:0000256" key="3">
    <source>
        <dbReference type="ARBA" id="ARBA00023002"/>
    </source>
</evidence>
<dbReference type="PROSITE" id="PS00061">
    <property type="entry name" value="ADH_SHORT"/>
    <property type="match status" value="1"/>
</dbReference>
<proteinExistence type="inferred from homology"/>
<dbReference type="PANTHER" id="PTHR43391">
    <property type="entry name" value="RETINOL DEHYDROGENASE-RELATED"/>
    <property type="match status" value="1"/>
</dbReference>
<dbReference type="CDD" id="cd05233">
    <property type="entry name" value="SDR_c"/>
    <property type="match status" value="1"/>
</dbReference>
<dbReference type="PANTHER" id="PTHR43391:SF14">
    <property type="entry name" value="DEHYDROGENASE_REDUCTASE SDR FAMILY PROTEIN 7-LIKE"/>
    <property type="match status" value="1"/>
</dbReference>
<reference evidence="6 7" key="1">
    <citation type="submission" date="2022-05" db="EMBL/GenBank/DDBJ databases">
        <title>Genome Sequencing of Bee-Associated Microbes.</title>
        <authorList>
            <person name="Dunlap C."/>
        </authorList>
    </citation>
    <scope>NUCLEOTIDE SEQUENCE [LARGE SCALE GENOMIC DNA]</scope>
    <source>
        <strain evidence="6 7">NRRL B-14421</strain>
    </source>
</reference>
<dbReference type="SMART" id="SM00822">
    <property type="entry name" value="PKS_KR"/>
    <property type="match status" value="1"/>
</dbReference>
<dbReference type="PRINTS" id="PR00080">
    <property type="entry name" value="SDRFAMILY"/>
</dbReference>
<organism evidence="6 7">
    <name type="scientific">Paenibacillus alginolyticus</name>
    <dbReference type="NCBI Taxonomy" id="59839"/>
    <lineage>
        <taxon>Bacteria</taxon>
        <taxon>Bacillati</taxon>
        <taxon>Bacillota</taxon>
        <taxon>Bacilli</taxon>
        <taxon>Bacillales</taxon>
        <taxon>Paenibacillaceae</taxon>
        <taxon>Paenibacillus</taxon>
    </lineage>
</organism>
<gene>
    <name evidence="6" type="ORF">M5X19_08525</name>
</gene>
<evidence type="ECO:0000259" key="5">
    <source>
        <dbReference type="SMART" id="SM00822"/>
    </source>
</evidence>
<dbReference type="Proteomes" id="UP001527099">
    <property type="component" value="Unassembled WGS sequence"/>
</dbReference>
<dbReference type="InterPro" id="IPR002347">
    <property type="entry name" value="SDR_fam"/>
</dbReference>
<evidence type="ECO:0000313" key="7">
    <source>
        <dbReference type="Proteomes" id="UP001527099"/>
    </source>
</evidence>
<name>A0ABT4G9S9_9BACL</name>
<dbReference type="SUPFAM" id="SSF51735">
    <property type="entry name" value="NAD(P)-binding Rossmann-fold domains"/>
    <property type="match status" value="1"/>
</dbReference>
<evidence type="ECO:0000256" key="1">
    <source>
        <dbReference type="ARBA" id="ARBA00006484"/>
    </source>
</evidence>
<evidence type="ECO:0000256" key="2">
    <source>
        <dbReference type="ARBA" id="ARBA00022857"/>
    </source>
</evidence>
<dbReference type="InterPro" id="IPR020904">
    <property type="entry name" value="Sc_DH/Rdtase_CS"/>
</dbReference>
<dbReference type="Pfam" id="PF00106">
    <property type="entry name" value="adh_short"/>
    <property type="match status" value="1"/>
</dbReference>
<feature type="domain" description="Ketoreductase" evidence="5">
    <location>
        <begin position="10"/>
        <end position="196"/>
    </location>
</feature>
<dbReference type="InterPro" id="IPR036291">
    <property type="entry name" value="NAD(P)-bd_dom_sf"/>
</dbReference>
<comment type="caution">
    <text evidence="6">The sequence shown here is derived from an EMBL/GenBank/DDBJ whole genome shotgun (WGS) entry which is preliminary data.</text>
</comment>
<accession>A0ABT4G9S9</accession>
<dbReference type="InterPro" id="IPR057326">
    <property type="entry name" value="KR_dom"/>
</dbReference>
<evidence type="ECO:0000313" key="6">
    <source>
        <dbReference type="EMBL" id="MCY9692940.1"/>
    </source>
</evidence>
<dbReference type="EMBL" id="JAMDMX010000022">
    <property type="protein sequence ID" value="MCY9692940.1"/>
    <property type="molecule type" value="Genomic_DNA"/>
</dbReference>
<protein>
    <submittedName>
        <fullName evidence="6">SDR family oxidoreductase</fullName>
    </submittedName>
</protein>
<keyword evidence="3" id="KW-0560">Oxidoreductase</keyword>
<sequence>MFEPQSLRGKTVAITGATSGIGKATALLLASQGANLLLGSRSAHSLSSLAWGFDTDVIGLPVDVSIEESVKGFVEGGIRKFGRIDALINCAGNGVFGSALDISVEDFDRMIAVNLKGTFLCCKHFGRHMVENRSGRILNVASIAGTTALAGCAGYSASKFGVVGLTKVLQTELRSSGVYLTSVLPGSVNTEFWDGMESHPDRDKMIPAETLAKHLVYLLCQPDGAVIDELTVMPSLGIL</sequence>
<dbReference type="Gene3D" id="3.40.50.720">
    <property type="entry name" value="NAD(P)-binding Rossmann-like Domain"/>
    <property type="match status" value="1"/>
</dbReference>
<comment type="similarity">
    <text evidence="1 4">Belongs to the short-chain dehydrogenases/reductases (SDR) family.</text>
</comment>